<sequence length="114" mass="11876">MNAIFFLFLASAVMATASASTDVEAGVHNLNNPKNLGWKAPEGHREKRYGGWGGGYGGRYGGGYGGGYGGYGGGYPSYGGGFPMGGSYGSSSWGSYSSFSSSSYSSFNSGYWYR</sequence>
<evidence type="ECO:0000313" key="2">
    <source>
        <dbReference type="EMBL" id="PIC46788.1"/>
    </source>
</evidence>
<keyword evidence="1" id="KW-0732">Signal</keyword>
<dbReference type="AlphaFoldDB" id="A0A2G5V4T1"/>
<reference evidence="3" key="1">
    <citation type="submission" date="2017-10" db="EMBL/GenBank/DDBJ databases">
        <title>Rapid genome shrinkage in a self-fertile nematode reveals novel sperm competition proteins.</title>
        <authorList>
            <person name="Yin D."/>
            <person name="Schwarz E.M."/>
            <person name="Thomas C.G."/>
            <person name="Felde R.L."/>
            <person name="Korf I.F."/>
            <person name="Cutter A.D."/>
            <person name="Schartner C.M."/>
            <person name="Ralston E.J."/>
            <person name="Meyer B.J."/>
            <person name="Haag E.S."/>
        </authorList>
    </citation>
    <scope>NUCLEOTIDE SEQUENCE [LARGE SCALE GENOMIC DNA]</scope>
    <source>
        <strain evidence="3">JU1422</strain>
    </source>
</reference>
<evidence type="ECO:0000313" key="3">
    <source>
        <dbReference type="Proteomes" id="UP000230233"/>
    </source>
</evidence>
<dbReference type="Proteomes" id="UP000230233">
    <property type="component" value="Chromosome II"/>
</dbReference>
<organism evidence="2 3">
    <name type="scientific">Caenorhabditis nigoni</name>
    <dbReference type="NCBI Taxonomy" id="1611254"/>
    <lineage>
        <taxon>Eukaryota</taxon>
        <taxon>Metazoa</taxon>
        <taxon>Ecdysozoa</taxon>
        <taxon>Nematoda</taxon>
        <taxon>Chromadorea</taxon>
        <taxon>Rhabditida</taxon>
        <taxon>Rhabditina</taxon>
        <taxon>Rhabditomorpha</taxon>
        <taxon>Rhabditoidea</taxon>
        <taxon>Rhabditidae</taxon>
        <taxon>Peloderinae</taxon>
        <taxon>Caenorhabditis</taxon>
    </lineage>
</organism>
<protein>
    <submittedName>
        <fullName evidence="2">Uncharacterized protein</fullName>
    </submittedName>
</protein>
<comment type="caution">
    <text evidence="2">The sequence shown here is derived from an EMBL/GenBank/DDBJ whole genome shotgun (WGS) entry which is preliminary data.</text>
</comment>
<gene>
    <name evidence="2" type="primary">Cni-F12A10.7</name>
    <name evidence="2" type="synonym">Cnig_chr_II.g6367</name>
    <name evidence="2" type="ORF">B9Z55_006367</name>
</gene>
<keyword evidence="3" id="KW-1185">Reference proteome</keyword>
<feature type="chain" id="PRO_5013741152" evidence="1">
    <location>
        <begin position="20"/>
        <end position="114"/>
    </location>
</feature>
<proteinExistence type="predicted"/>
<feature type="signal peptide" evidence="1">
    <location>
        <begin position="1"/>
        <end position="19"/>
    </location>
</feature>
<accession>A0A2G5V4T1</accession>
<evidence type="ECO:0000256" key="1">
    <source>
        <dbReference type="SAM" id="SignalP"/>
    </source>
</evidence>
<name>A0A2G5V4T1_9PELO</name>
<dbReference type="STRING" id="1611254.A0A2G5V4T1"/>
<dbReference type="EMBL" id="PDUG01000002">
    <property type="protein sequence ID" value="PIC46788.1"/>
    <property type="molecule type" value="Genomic_DNA"/>
</dbReference>